<comment type="caution">
    <text evidence="8">The sequence shown here is derived from an EMBL/GenBank/DDBJ whole genome shotgun (WGS) entry which is preliminary data.</text>
</comment>
<dbReference type="EMBL" id="CALYLO010000006">
    <property type="protein sequence ID" value="CAH8246950.1"/>
    <property type="molecule type" value="Genomic_DNA"/>
</dbReference>
<proteinExistence type="inferred from homology"/>
<dbReference type="PANTHER" id="PTHR30532:SF21">
    <property type="entry name" value="SIDEROPHORE-BINDING LIPOPROTEIN YFIY-RELATED"/>
    <property type="match status" value="1"/>
</dbReference>
<organism evidence="8 9">
    <name type="scientific">Paenibacillus melissococcoides</name>
    <dbReference type="NCBI Taxonomy" id="2912268"/>
    <lineage>
        <taxon>Bacteria</taxon>
        <taxon>Bacillati</taxon>
        <taxon>Bacillota</taxon>
        <taxon>Bacilli</taxon>
        <taxon>Bacillales</taxon>
        <taxon>Paenibacillaceae</taxon>
        <taxon>Paenibacillus</taxon>
    </lineage>
</organism>
<comment type="subcellular location">
    <subcellularLocation>
        <location evidence="1">Cell envelope</location>
    </subcellularLocation>
</comment>
<dbReference type="InterPro" id="IPR002491">
    <property type="entry name" value="ABC_transptr_periplasmic_BD"/>
</dbReference>
<evidence type="ECO:0000256" key="4">
    <source>
        <dbReference type="ARBA" id="ARBA00022729"/>
    </source>
</evidence>
<dbReference type="Pfam" id="PF01497">
    <property type="entry name" value="Peripla_BP_2"/>
    <property type="match status" value="1"/>
</dbReference>
<dbReference type="PROSITE" id="PS51257">
    <property type="entry name" value="PROKAR_LIPOPROTEIN"/>
    <property type="match status" value="1"/>
</dbReference>
<evidence type="ECO:0000256" key="3">
    <source>
        <dbReference type="ARBA" id="ARBA00022448"/>
    </source>
</evidence>
<evidence type="ECO:0000259" key="7">
    <source>
        <dbReference type="PROSITE" id="PS50983"/>
    </source>
</evidence>
<keyword evidence="9" id="KW-1185">Reference proteome</keyword>
<evidence type="ECO:0000313" key="9">
    <source>
        <dbReference type="Proteomes" id="UP001154322"/>
    </source>
</evidence>
<dbReference type="PANTHER" id="PTHR30532">
    <property type="entry name" value="IRON III DICITRATE-BINDING PERIPLASMIC PROTEIN"/>
    <property type="match status" value="1"/>
</dbReference>
<gene>
    <name evidence="8" type="ORF">WJ0W_004182</name>
</gene>
<evidence type="ECO:0000313" key="8">
    <source>
        <dbReference type="EMBL" id="CAH8246950.1"/>
    </source>
</evidence>
<evidence type="ECO:0000256" key="1">
    <source>
        <dbReference type="ARBA" id="ARBA00004196"/>
    </source>
</evidence>
<evidence type="ECO:0000256" key="6">
    <source>
        <dbReference type="SAM" id="SignalP"/>
    </source>
</evidence>
<comment type="similarity">
    <text evidence="2">Belongs to the bacterial solute-binding protein 8 family.</text>
</comment>
<sequence>MMKRLMSLTLVFVLALMFTGCGQKEGAQATGSQESAALQNEKAAEGEKREDQKMESTQEDGFKVVKTSRGEVKIPVNPQRVVDLAYATEELLIMGIKPIMSSAGPDLPDYLKDKLEGVTLVDAGSVKVEDVMALNPDLIITSGRTEKLYDQLTQIAPTVQLEGEFYTWRERFPEMAGILGKEKEMNEWLAQYEEKAKKIGDEIKAVTGDATFALYVTNASQYRIYGKALLGDVLFSDLKLPMAEGAPTESSVEIVSLENLFKFDPDYIFLGLYGNNLAVAQKKLDDMQKSELWGKLKAAKNGHVYMLDNPTWSLGTFPLGKEKALEMVRDMVLKK</sequence>
<evidence type="ECO:0000256" key="2">
    <source>
        <dbReference type="ARBA" id="ARBA00008814"/>
    </source>
</evidence>
<dbReference type="RefSeq" id="WP_213425963.1">
    <property type="nucleotide sequence ID" value="NZ_AP031286.1"/>
</dbReference>
<evidence type="ECO:0000256" key="5">
    <source>
        <dbReference type="SAM" id="MobiDB-lite"/>
    </source>
</evidence>
<feature type="signal peptide" evidence="6">
    <location>
        <begin position="1"/>
        <end position="23"/>
    </location>
</feature>
<feature type="chain" id="PRO_5045666404" evidence="6">
    <location>
        <begin position="24"/>
        <end position="335"/>
    </location>
</feature>
<feature type="region of interest" description="Disordered" evidence="5">
    <location>
        <begin position="28"/>
        <end position="60"/>
    </location>
</feature>
<keyword evidence="4 6" id="KW-0732">Signal</keyword>
<accession>A0ABM9G5T3</accession>
<feature type="domain" description="Fe/B12 periplasmic-binding" evidence="7">
    <location>
        <begin position="80"/>
        <end position="335"/>
    </location>
</feature>
<name>A0ABM9G5T3_9BACL</name>
<dbReference type="SUPFAM" id="SSF53807">
    <property type="entry name" value="Helical backbone' metal receptor"/>
    <property type="match status" value="1"/>
</dbReference>
<dbReference type="Proteomes" id="UP001154322">
    <property type="component" value="Unassembled WGS sequence"/>
</dbReference>
<dbReference type="Gene3D" id="3.40.50.1980">
    <property type="entry name" value="Nitrogenase molybdenum iron protein domain"/>
    <property type="match status" value="2"/>
</dbReference>
<protein>
    <submittedName>
        <fullName evidence="8">ABC transporter substrate-binding protein</fullName>
    </submittedName>
</protein>
<feature type="compositionally biased region" description="Basic and acidic residues" evidence="5">
    <location>
        <begin position="42"/>
        <end position="60"/>
    </location>
</feature>
<reference evidence="8" key="1">
    <citation type="submission" date="2022-06" db="EMBL/GenBank/DDBJ databases">
        <authorList>
            <person name="Dietemann V."/>
            <person name="Ory F."/>
            <person name="Dainat B."/>
            <person name="Oberhansli S."/>
        </authorList>
    </citation>
    <scope>NUCLEOTIDE SEQUENCE</scope>
    <source>
        <strain evidence="8">Ena-SAMPLE-TAB-26-04-2022-14:26:32:270-5432</strain>
    </source>
</reference>
<feature type="compositionally biased region" description="Polar residues" evidence="5">
    <location>
        <begin position="29"/>
        <end position="38"/>
    </location>
</feature>
<dbReference type="InterPro" id="IPR051313">
    <property type="entry name" value="Bact_iron-sidero_bind"/>
</dbReference>
<keyword evidence="3" id="KW-0813">Transport</keyword>
<dbReference type="PROSITE" id="PS50983">
    <property type="entry name" value="FE_B12_PBP"/>
    <property type="match status" value="1"/>
</dbReference>